<keyword evidence="17" id="KW-0282">Flagellum</keyword>
<comment type="caution">
    <text evidence="17">The sequence shown here is derived from an EMBL/GenBank/DDBJ whole genome shotgun (WGS) entry which is preliminary data.</text>
</comment>
<accession>R9PKP2</accession>
<dbReference type="GO" id="GO:0006614">
    <property type="term" value="P:SRP-dependent cotranslational protein targeting to membrane"/>
    <property type="evidence" value="ECO:0007669"/>
    <property type="project" value="UniProtKB-UniRule"/>
</dbReference>
<dbReference type="GO" id="GO:0005525">
    <property type="term" value="F:GTP binding"/>
    <property type="evidence" value="ECO:0007669"/>
    <property type="project" value="UniProtKB-UniRule"/>
</dbReference>
<dbReference type="GO" id="GO:0005047">
    <property type="term" value="F:signal recognition particle binding"/>
    <property type="evidence" value="ECO:0007669"/>
    <property type="project" value="TreeGrafter"/>
</dbReference>
<evidence type="ECO:0000256" key="2">
    <source>
        <dbReference type="ARBA" id="ARBA00008531"/>
    </source>
</evidence>
<dbReference type="GO" id="GO:0015031">
    <property type="term" value="P:protein transport"/>
    <property type="evidence" value="ECO:0007669"/>
    <property type="project" value="UniProtKB-KW"/>
</dbReference>
<evidence type="ECO:0000256" key="3">
    <source>
        <dbReference type="ARBA" id="ARBA00014919"/>
    </source>
</evidence>
<dbReference type="SUPFAM" id="SSF52540">
    <property type="entry name" value="P-loop containing nucleoside triphosphate hydrolases"/>
    <property type="match status" value="1"/>
</dbReference>
<sequence>MKMKRFFAKDMRTALAEVKETLGSDAVIMSNKKVTGGIEIVAAVEPSSAKQAAPKSDRELPEDSVNLSSMNAGAAKKAPTKQHPSHDFDENASLKDNLTNFMQRHQKRQQENLQQSQQKQQQQRPRTVQAPRSLAQQQGWAQQGSISNKPTNTSLGGQPASSASAAAGNEVGELKKEMAAMRKLLEHQVSGLMWQEVERQEPVRAMLIKQLQLVGFDEDMADQIAGYIPEELGVQEGWQHLRELLVNQLPVGQDEILLKGGAIALLGPTGVGKTTTIAKLAAQFAMRHGAESVAMITTDTYRIGAHEQLATYGKIMGCAVRVANDEEELSQLLYQFKDKKLVLIDTAGMSQRDLRLHEQLDKLVKNSRVNIRNYLVMSANAQRRVIEETVNQFQRIPLAGTILTKLDESLALGEVLNVTLRHALPISYVTHGQQVPEDIAVAAPTQLIEQALSVIDKQSQQHFWFSETEQQKVSDVF</sequence>
<evidence type="ECO:0000256" key="4">
    <source>
        <dbReference type="ARBA" id="ARBA00022448"/>
    </source>
</evidence>
<keyword evidence="9" id="KW-0342">GTP-binding</keyword>
<proteinExistence type="inferred from homology"/>
<dbReference type="GO" id="GO:0044781">
    <property type="term" value="P:bacterial-type flagellum organization"/>
    <property type="evidence" value="ECO:0007669"/>
    <property type="project" value="UniProtKB-UniRule"/>
</dbReference>
<dbReference type="CDD" id="cd17873">
    <property type="entry name" value="FlhF"/>
    <property type="match status" value="1"/>
</dbReference>
<keyword evidence="17" id="KW-0966">Cell projection</keyword>
<feature type="domain" description="SRP54-type proteins GTP-binding" evidence="16">
    <location>
        <begin position="260"/>
        <end position="453"/>
    </location>
</feature>
<dbReference type="InterPro" id="IPR047040">
    <property type="entry name" value="FlhF__GTPase_dom"/>
</dbReference>
<keyword evidence="6" id="KW-0547">Nucleotide-binding</keyword>
<evidence type="ECO:0000256" key="6">
    <source>
        <dbReference type="ARBA" id="ARBA00022741"/>
    </source>
</evidence>
<dbReference type="InterPro" id="IPR020006">
    <property type="entry name" value="FlhF"/>
</dbReference>
<dbReference type="InterPro" id="IPR000897">
    <property type="entry name" value="SRP54_GTPase_dom"/>
</dbReference>
<evidence type="ECO:0000313" key="17">
    <source>
        <dbReference type="EMBL" id="GAD01932.1"/>
    </source>
</evidence>
<evidence type="ECO:0000256" key="11">
    <source>
        <dbReference type="ARBA" id="ARBA00023225"/>
    </source>
</evidence>
<evidence type="ECO:0000256" key="9">
    <source>
        <dbReference type="ARBA" id="ARBA00023134"/>
    </source>
</evidence>
<feature type="domain" description="AAA+ ATPase" evidence="15">
    <location>
        <begin position="259"/>
        <end position="397"/>
    </location>
</feature>
<dbReference type="GO" id="GO:0005886">
    <property type="term" value="C:plasma membrane"/>
    <property type="evidence" value="ECO:0007669"/>
    <property type="project" value="UniProtKB-SubCell"/>
</dbReference>
<dbReference type="Gene3D" id="1.20.120.1380">
    <property type="entry name" value="Flagellar FlhF biosynthesis protein, N domain"/>
    <property type="match status" value="1"/>
</dbReference>
<keyword evidence="11" id="KW-1006">Bacterial flagellum protein export</keyword>
<feature type="compositionally biased region" description="Low complexity" evidence="14">
    <location>
        <begin position="111"/>
        <end position="129"/>
    </location>
</feature>
<evidence type="ECO:0000259" key="16">
    <source>
        <dbReference type="SMART" id="SM00962"/>
    </source>
</evidence>
<dbReference type="Proteomes" id="UP000014461">
    <property type="component" value="Unassembled WGS sequence"/>
</dbReference>
<gene>
    <name evidence="17" type="ORF">AALB_2012</name>
</gene>
<dbReference type="EMBL" id="BARX01000012">
    <property type="protein sequence ID" value="GAD01932.1"/>
    <property type="molecule type" value="Genomic_DNA"/>
</dbReference>
<name>R9PKP2_AGAAL</name>
<evidence type="ECO:0000256" key="14">
    <source>
        <dbReference type="SAM" id="MobiDB-lite"/>
    </source>
</evidence>
<organism evidence="17 18">
    <name type="scientific">Agarivorans albus MKT 106</name>
    <dbReference type="NCBI Taxonomy" id="1331007"/>
    <lineage>
        <taxon>Bacteria</taxon>
        <taxon>Pseudomonadati</taxon>
        <taxon>Pseudomonadota</taxon>
        <taxon>Gammaproteobacteria</taxon>
        <taxon>Alteromonadales</taxon>
        <taxon>Alteromonadaceae</taxon>
        <taxon>Agarivorans</taxon>
    </lineage>
</organism>
<dbReference type="NCBIfam" id="TIGR03499">
    <property type="entry name" value="FlhF"/>
    <property type="match status" value="1"/>
</dbReference>
<keyword evidence="18" id="KW-1185">Reference proteome</keyword>
<evidence type="ECO:0000256" key="12">
    <source>
        <dbReference type="ARBA" id="ARBA00025337"/>
    </source>
</evidence>
<evidence type="ECO:0000313" key="18">
    <source>
        <dbReference type="Proteomes" id="UP000014461"/>
    </source>
</evidence>
<feature type="region of interest" description="Disordered" evidence="14">
    <location>
        <begin position="45"/>
        <end position="92"/>
    </location>
</feature>
<dbReference type="OrthoDB" id="9778554at2"/>
<evidence type="ECO:0000256" key="13">
    <source>
        <dbReference type="NCBIfam" id="TIGR03499"/>
    </source>
</evidence>
<dbReference type="Gene3D" id="3.40.50.300">
    <property type="entry name" value="P-loop containing nucleotide triphosphate hydrolases"/>
    <property type="match status" value="1"/>
</dbReference>
<keyword evidence="17" id="KW-0969">Cilium</keyword>
<keyword evidence="10" id="KW-0472">Membrane</keyword>
<comment type="function">
    <text evidence="12">Necessary for flagellar biosynthesis. May be involved in translocation of the flagellum.</text>
</comment>
<dbReference type="AlphaFoldDB" id="R9PKP2"/>
<feature type="region of interest" description="Disordered" evidence="14">
    <location>
        <begin position="105"/>
        <end position="169"/>
    </location>
</feature>
<evidence type="ECO:0000259" key="15">
    <source>
        <dbReference type="SMART" id="SM00382"/>
    </source>
</evidence>
<evidence type="ECO:0000256" key="7">
    <source>
        <dbReference type="ARBA" id="ARBA00022795"/>
    </source>
</evidence>
<keyword evidence="7" id="KW-1005">Bacterial flagellum biogenesis</keyword>
<dbReference type="GO" id="GO:0003924">
    <property type="term" value="F:GTPase activity"/>
    <property type="evidence" value="ECO:0007669"/>
    <property type="project" value="UniProtKB-UniRule"/>
</dbReference>
<dbReference type="STRING" id="1331007.AALB_2012"/>
<dbReference type="InterPro" id="IPR027417">
    <property type="entry name" value="P-loop_NTPase"/>
</dbReference>
<dbReference type="Pfam" id="PF00448">
    <property type="entry name" value="SRP54"/>
    <property type="match status" value="1"/>
</dbReference>
<dbReference type="PANTHER" id="PTHR43134:SF3">
    <property type="entry name" value="FLAGELLAR BIOSYNTHESIS PROTEIN FLHF"/>
    <property type="match status" value="1"/>
</dbReference>
<dbReference type="SMART" id="SM00382">
    <property type="entry name" value="AAA"/>
    <property type="match status" value="1"/>
</dbReference>
<dbReference type="SMART" id="SM00962">
    <property type="entry name" value="SRP54"/>
    <property type="match status" value="1"/>
</dbReference>
<feature type="compositionally biased region" description="Polar residues" evidence="14">
    <location>
        <begin position="134"/>
        <end position="156"/>
    </location>
</feature>
<keyword evidence="5" id="KW-1003">Cell membrane</keyword>
<keyword evidence="8" id="KW-0653">Protein transport</keyword>
<comment type="similarity">
    <text evidence="2">Belongs to the GTP-binding SRP family.</text>
</comment>
<keyword evidence="4" id="KW-0813">Transport</keyword>
<protein>
    <recommendedName>
        <fullName evidence="3 13">Flagellar biosynthesis protein FlhF</fullName>
    </recommendedName>
</protein>
<evidence type="ECO:0000256" key="8">
    <source>
        <dbReference type="ARBA" id="ARBA00022927"/>
    </source>
</evidence>
<comment type="subcellular location">
    <subcellularLocation>
        <location evidence="1">Cell membrane</location>
        <topology evidence="1">Peripheral membrane protein</topology>
        <orientation evidence="1">Cytoplasmic side</orientation>
    </subcellularLocation>
</comment>
<evidence type="ECO:0000256" key="1">
    <source>
        <dbReference type="ARBA" id="ARBA00004413"/>
    </source>
</evidence>
<reference evidence="17" key="1">
    <citation type="journal article" date="2013" name="Genome Announc.">
        <title>Draft Genome Sequence of Agarivorans albus Strain MKT 106T, an Agarolytic Marine Bacterium.</title>
        <authorList>
            <person name="Yasuike M."/>
            <person name="Nakamura Y."/>
            <person name="Kai W."/>
            <person name="Fujiwara A."/>
            <person name="Fukui Y."/>
            <person name="Satomi M."/>
            <person name="Sano M."/>
        </authorList>
    </citation>
    <scope>NUCLEOTIDE SEQUENCE [LARGE SCALE GENOMIC DNA]</scope>
</reference>
<dbReference type="FunFam" id="3.40.50.300:FF:000695">
    <property type="entry name" value="Flagellar biosynthesis regulator FlhF"/>
    <property type="match status" value="1"/>
</dbReference>
<evidence type="ECO:0000256" key="10">
    <source>
        <dbReference type="ARBA" id="ARBA00023136"/>
    </source>
</evidence>
<evidence type="ECO:0000256" key="5">
    <source>
        <dbReference type="ARBA" id="ARBA00022475"/>
    </source>
</evidence>
<dbReference type="PANTHER" id="PTHR43134">
    <property type="entry name" value="SIGNAL RECOGNITION PARTICLE RECEPTOR SUBUNIT ALPHA"/>
    <property type="match status" value="1"/>
</dbReference>
<dbReference type="InterPro" id="IPR003593">
    <property type="entry name" value="AAA+_ATPase"/>
</dbReference>